<dbReference type="SUPFAM" id="SSF48264">
    <property type="entry name" value="Cytochrome P450"/>
    <property type="match status" value="1"/>
</dbReference>
<dbReference type="GO" id="GO:0005506">
    <property type="term" value="F:iron ion binding"/>
    <property type="evidence" value="ECO:0007669"/>
    <property type="project" value="InterPro"/>
</dbReference>
<comment type="cofactor">
    <cofactor evidence="1 9">
        <name>heme</name>
        <dbReference type="ChEBI" id="CHEBI:30413"/>
    </cofactor>
</comment>
<comment type="pathway">
    <text evidence="2">Secondary metabolite biosynthesis.</text>
</comment>
<dbReference type="EMBL" id="JACYCC010000010">
    <property type="protein sequence ID" value="KAF8686493.1"/>
    <property type="molecule type" value="Genomic_DNA"/>
</dbReference>
<evidence type="ECO:0000256" key="8">
    <source>
        <dbReference type="ARBA" id="ARBA00023033"/>
    </source>
</evidence>
<protein>
    <submittedName>
        <fullName evidence="11">Cytochrome P450</fullName>
    </submittedName>
</protein>
<comment type="caution">
    <text evidence="11">The sequence shown here is derived from an EMBL/GenBank/DDBJ whole genome shotgun (WGS) entry which is preliminary data.</text>
</comment>
<organism evidence="11 12">
    <name type="scientific">Rhizoctonia solani</name>
    <dbReference type="NCBI Taxonomy" id="456999"/>
    <lineage>
        <taxon>Eukaryota</taxon>
        <taxon>Fungi</taxon>
        <taxon>Dikarya</taxon>
        <taxon>Basidiomycota</taxon>
        <taxon>Agaricomycotina</taxon>
        <taxon>Agaricomycetes</taxon>
        <taxon>Cantharellales</taxon>
        <taxon>Ceratobasidiaceae</taxon>
        <taxon>Rhizoctonia</taxon>
    </lineage>
</organism>
<dbReference type="InterPro" id="IPR050121">
    <property type="entry name" value="Cytochrome_P450_monoxygenase"/>
</dbReference>
<dbReference type="PRINTS" id="PR00385">
    <property type="entry name" value="P450"/>
</dbReference>
<dbReference type="CDD" id="cd11069">
    <property type="entry name" value="CYP_FUM15-like"/>
    <property type="match status" value="1"/>
</dbReference>
<gene>
    <name evidence="11" type="ORF">RHS04_00191</name>
</gene>
<dbReference type="PROSITE" id="PS00086">
    <property type="entry name" value="CYTOCHROME_P450"/>
    <property type="match status" value="1"/>
</dbReference>
<evidence type="ECO:0000256" key="5">
    <source>
        <dbReference type="ARBA" id="ARBA00022723"/>
    </source>
</evidence>
<dbReference type="PRINTS" id="PR00463">
    <property type="entry name" value="EP450I"/>
</dbReference>
<proteinExistence type="inferred from homology"/>
<feature type="binding site" description="axial binding residue" evidence="9">
    <location>
        <position position="518"/>
    </location>
    <ligand>
        <name>heme</name>
        <dbReference type="ChEBI" id="CHEBI:30413"/>
    </ligand>
    <ligandPart>
        <name>Fe</name>
        <dbReference type="ChEBI" id="CHEBI:18248"/>
    </ligandPart>
</feature>
<evidence type="ECO:0000256" key="9">
    <source>
        <dbReference type="PIRSR" id="PIRSR602401-1"/>
    </source>
</evidence>
<evidence type="ECO:0000256" key="3">
    <source>
        <dbReference type="ARBA" id="ARBA00010617"/>
    </source>
</evidence>
<comment type="similarity">
    <text evidence="3 10">Belongs to the cytochrome P450 family.</text>
</comment>
<accession>A0A8H7HHF3</accession>
<dbReference type="AlphaFoldDB" id="A0A8H7HHF3"/>
<dbReference type="PANTHER" id="PTHR24305:SF166">
    <property type="entry name" value="CYTOCHROME P450 12A4, MITOCHONDRIAL-RELATED"/>
    <property type="match status" value="1"/>
</dbReference>
<evidence type="ECO:0000256" key="7">
    <source>
        <dbReference type="ARBA" id="ARBA00023004"/>
    </source>
</evidence>
<dbReference type="GO" id="GO:0020037">
    <property type="term" value="F:heme binding"/>
    <property type="evidence" value="ECO:0007669"/>
    <property type="project" value="InterPro"/>
</dbReference>
<evidence type="ECO:0000313" key="11">
    <source>
        <dbReference type="EMBL" id="KAF8686493.1"/>
    </source>
</evidence>
<dbReference type="Pfam" id="PF00067">
    <property type="entry name" value="p450"/>
    <property type="match status" value="1"/>
</dbReference>
<reference evidence="11" key="1">
    <citation type="submission" date="2020-09" db="EMBL/GenBank/DDBJ databases">
        <title>Comparative genome analyses of four rice-infecting Rhizoctonia solani isolates reveal extensive enrichment of homogalacturonan modification genes.</title>
        <authorList>
            <person name="Lee D.-Y."/>
            <person name="Jeon J."/>
            <person name="Kim K.-T."/>
            <person name="Cheong K."/>
            <person name="Song H."/>
            <person name="Choi G."/>
            <person name="Ko J."/>
            <person name="Opiyo S.O."/>
            <person name="Zuo S."/>
            <person name="Madhav S."/>
            <person name="Lee Y.-H."/>
            <person name="Wang G.-L."/>
        </authorList>
    </citation>
    <scope>NUCLEOTIDE SEQUENCE</scope>
    <source>
        <strain evidence="11">AG1-IA YN-7</strain>
    </source>
</reference>
<dbReference type="PANTHER" id="PTHR24305">
    <property type="entry name" value="CYTOCHROME P450"/>
    <property type="match status" value="1"/>
</dbReference>
<keyword evidence="8 10" id="KW-0503">Monooxygenase</keyword>
<dbReference type="InterPro" id="IPR017972">
    <property type="entry name" value="Cyt_P450_CS"/>
</dbReference>
<evidence type="ECO:0000256" key="1">
    <source>
        <dbReference type="ARBA" id="ARBA00001971"/>
    </source>
</evidence>
<sequence>MSETHFAVESDQAQLLLNKAVEFLQAHPLESSIALAVASLGGYAFRHLIGPSYYPNIDGPSNNNTMFGHLFDVHSAQGITFHNELQDKYGPVSKIYGMLGREDLFVSDPRFIHEVLVKGVDVTFRHPQFFYDFSAISFGPGLLATTGKIAAIASFEPTKCLYSDNVHKAQRKMLNPVFTSKHMRSLVPIFESIAQDMKRSMIKDIGGVPGKEIDMLKWCSATALELIGQAGLGHTFGVLEGTDSAYSRAVKDFLPALSNVVPLKAFFPILHNLRPTTLQRKLADWAPISSVRKLKQIIDVQDEQAQSILEQKKEKLKHNQVDKGEDSHDIMSVLLKANMEADKKDRLPEDQLLGQMNTLIFAGHETTSGALSRILQLLAMNPAIQDRLRDELLEAPAQLTYDDLHSLPYMDALCRETLRLYPPAAMIEREAMVDCTVPLRYPIKGKNGEEIREIRVRKGTNIYVSIKEANRSKETWGEDADVFRPERWLEKLPDSVSDAKTSGVYSSMMTFSAGPRACIGFKFSLLELKTVLSTLVKSFKFEPGNTRTVWLMSGTMVPYVEGTKGLLEDGKSPTMPLKILIFSKQNIESRSWT</sequence>
<evidence type="ECO:0000313" key="12">
    <source>
        <dbReference type="Proteomes" id="UP000650582"/>
    </source>
</evidence>
<keyword evidence="5 9" id="KW-0479">Metal-binding</keyword>
<evidence type="ECO:0000256" key="2">
    <source>
        <dbReference type="ARBA" id="ARBA00005179"/>
    </source>
</evidence>
<keyword evidence="4 9" id="KW-0349">Heme</keyword>
<dbReference type="GO" id="GO:0004497">
    <property type="term" value="F:monooxygenase activity"/>
    <property type="evidence" value="ECO:0007669"/>
    <property type="project" value="UniProtKB-KW"/>
</dbReference>
<keyword evidence="6 10" id="KW-0560">Oxidoreductase</keyword>
<dbReference type="InterPro" id="IPR002401">
    <property type="entry name" value="Cyt_P450_E_grp-I"/>
</dbReference>
<dbReference type="Gene3D" id="1.10.630.10">
    <property type="entry name" value="Cytochrome P450"/>
    <property type="match status" value="1"/>
</dbReference>
<dbReference type="Proteomes" id="UP000650582">
    <property type="component" value="Unassembled WGS sequence"/>
</dbReference>
<keyword evidence="7 9" id="KW-0408">Iron</keyword>
<dbReference type="InterPro" id="IPR001128">
    <property type="entry name" value="Cyt_P450"/>
</dbReference>
<evidence type="ECO:0000256" key="10">
    <source>
        <dbReference type="RuleBase" id="RU000461"/>
    </source>
</evidence>
<evidence type="ECO:0000256" key="6">
    <source>
        <dbReference type="ARBA" id="ARBA00023002"/>
    </source>
</evidence>
<evidence type="ECO:0000256" key="4">
    <source>
        <dbReference type="ARBA" id="ARBA00022617"/>
    </source>
</evidence>
<dbReference type="InterPro" id="IPR036396">
    <property type="entry name" value="Cyt_P450_sf"/>
</dbReference>
<name>A0A8H7HHF3_9AGAM</name>
<dbReference type="GO" id="GO:0016705">
    <property type="term" value="F:oxidoreductase activity, acting on paired donors, with incorporation or reduction of molecular oxygen"/>
    <property type="evidence" value="ECO:0007669"/>
    <property type="project" value="InterPro"/>
</dbReference>